<dbReference type="Proteomes" id="UP001438953">
    <property type="component" value="Unassembled WGS sequence"/>
</dbReference>
<dbReference type="SUPFAM" id="SSF51261">
    <property type="entry name" value="Duplicated hybrid motif"/>
    <property type="match status" value="1"/>
</dbReference>
<evidence type="ECO:0000313" key="4">
    <source>
        <dbReference type="Proteomes" id="UP001438953"/>
    </source>
</evidence>
<feature type="signal peptide" evidence="1">
    <location>
        <begin position="1"/>
        <end position="23"/>
    </location>
</feature>
<comment type="caution">
    <text evidence="3">The sequence shown here is derived from an EMBL/GenBank/DDBJ whole genome shotgun (WGS) entry which is preliminary data.</text>
</comment>
<evidence type="ECO:0000259" key="2">
    <source>
        <dbReference type="Pfam" id="PF01551"/>
    </source>
</evidence>
<dbReference type="Pfam" id="PF01551">
    <property type="entry name" value="Peptidase_M23"/>
    <property type="match status" value="1"/>
</dbReference>
<sequence length="384" mass="40830">MKFGFRFLATVLLSGLLSQGAGAATNPAMDNALQAAENLRGAIAAMDGAKTKAERIESLTATINAYEHGLSALRDGLRRLAIREAEIKQSFDGKRDEIGRLLGVMTTMQQTDGPMLLLHPSGPVGTARSGMILGSVTPALQEQAKELSVKLEEIQQMRDIQQGAIDVLAKGMESVQTARTQLAEAIAKREALPGRYLETPEDLQQLVQSADTLESFASGILDLDSDIGAPMTNFQSAMGTLPLPVIGSVLRKYNEADAAGIRRPGWVIATAPSALVTAPWPATIRYLGPLLDYGNVMVIEPSDGYLLVLAGLGTVYGETGDVVPQGGALGMMGGKEPSAREFGVDFVDSAVKGSSADRTETLYMELRKGDEPIDPADWFVHGSK</sequence>
<feature type="chain" id="PRO_5047025743" evidence="1">
    <location>
        <begin position="24"/>
        <end position="384"/>
    </location>
</feature>
<dbReference type="Gene3D" id="2.70.70.10">
    <property type="entry name" value="Glucose Permease (Domain IIA)"/>
    <property type="match status" value="1"/>
</dbReference>
<dbReference type="CDD" id="cd12797">
    <property type="entry name" value="M23_peptidase"/>
    <property type="match status" value="1"/>
</dbReference>
<proteinExistence type="predicted"/>
<dbReference type="InterPro" id="IPR016047">
    <property type="entry name" value="M23ase_b-sheet_dom"/>
</dbReference>
<gene>
    <name evidence="3" type="ORF">VSX56_09910</name>
</gene>
<keyword evidence="1" id="KW-0732">Signal</keyword>
<protein>
    <submittedName>
        <fullName evidence="3">Peptidoglycan DD-metalloendopeptidase family protein</fullName>
    </submittedName>
</protein>
<name>A0ABV1SGQ4_9RHOB</name>
<reference evidence="3 4" key="1">
    <citation type="submission" date="2024-01" db="EMBL/GenBank/DDBJ databases">
        <authorList>
            <person name="Deng Y."/>
            <person name="Su J."/>
        </authorList>
    </citation>
    <scope>NUCLEOTIDE SEQUENCE [LARGE SCALE GENOMIC DNA]</scope>
    <source>
        <strain evidence="3 4">CPCC 100088</strain>
    </source>
</reference>
<evidence type="ECO:0000256" key="1">
    <source>
        <dbReference type="SAM" id="SignalP"/>
    </source>
</evidence>
<evidence type="ECO:0000313" key="3">
    <source>
        <dbReference type="EMBL" id="MER5172090.1"/>
    </source>
</evidence>
<dbReference type="EMBL" id="JAYWLC010000006">
    <property type="protein sequence ID" value="MER5172090.1"/>
    <property type="molecule type" value="Genomic_DNA"/>
</dbReference>
<reference evidence="3 4" key="2">
    <citation type="submission" date="2024-06" db="EMBL/GenBank/DDBJ databases">
        <title>Thioclava kandeliae sp. nov. from a rhizosphere soil sample of Kandelia candel in a mangrove.</title>
        <authorList>
            <person name="Mu T."/>
        </authorList>
    </citation>
    <scope>NUCLEOTIDE SEQUENCE [LARGE SCALE GENOMIC DNA]</scope>
    <source>
        <strain evidence="3 4">CPCC 100088</strain>
    </source>
</reference>
<accession>A0ABV1SGQ4</accession>
<dbReference type="RefSeq" id="WP_350936756.1">
    <property type="nucleotide sequence ID" value="NZ_JAYWLC010000006.1"/>
</dbReference>
<feature type="domain" description="M23ase beta-sheet core" evidence="2">
    <location>
        <begin position="265"/>
        <end position="375"/>
    </location>
</feature>
<dbReference type="InterPro" id="IPR011055">
    <property type="entry name" value="Dup_hybrid_motif"/>
</dbReference>
<organism evidence="3 4">
    <name type="scientific">Thioclava kandeliae</name>
    <dbReference type="NCBI Taxonomy" id="3070818"/>
    <lineage>
        <taxon>Bacteria</taxon>
        <taxon>Pseudomonadati</taxon>
        <taxon>Pseudomonadota</taxon>
        <taxon>Alphaproteobacteria</taxon>
        <taxon>Rhodobacterales</taxon>
        <taxon>Paracoccaceae</taxon>
        <taxon>Thioclava</taxon>
    </lineage>
</organism>
<keyword evidence="4" id="KW-1185">Reference proteome</keyword>